<keyword evidence="1" id="KW-1133">Transmembrane helix</keyword>
<feature type="transmembrane region" description="Helical" evidence="1">
    <location>
        <begin position="221"/>
        <end position="243"/>
    </location>
</feature>
<feature type="transmembrane region" description="Helical" evidence="1">
    <location>
        <begin position="98"/>
        <end position="119"/>
    </location>
</feature>
<name>A0A380LJP9_9FIRM</name>
<dbReference type="Proteomes" id="UP000255523">
    <property type="component" value="Unassembled WGS sequence"/>
</dbReference>
<dbReference type="AlphaFoldDB" id="A0A380LJP9"/>
<dbReference type="OrthoDB" id="9778282at2"/>
<keyword evidence="1" id="KW-0812">Transmembrane</keyword>
<dbReference type="EMBL" id="UHFX01000003">
    <property type="protein sequence ID" value="SUO04124.1"/>
    <property type="molecule type" value="Genomic_DNA"/>
</dbReference>
<keyword evidence="3" id="KW-1185">Reference proteome</keyword>
<evidence type="ECO:0000313" key="2">
    <source>
        <dbReference type="EMBL" id="SUO04124.1"/>
    </source>
</evidence>
<feature type="transmembrane region" description="Helical" evidence="1">
    <location>
        <begin position="156"/>
        <end position="174"/>
    </location>
</feature>
<dbReference type="PANTHER" id="PTHR40089:SF1">
    <property type="entry name" value="ETHANOLAMINE PERMEASE EUTH-RELATED"/>
    <property type="match status" value="1"/>
</dbReference>
<evidence type="ECO:0000256" key="1">
    <source>
        <dbReference type="SAM" id="Phobius"/>
    </source>
</evidence>
<proteinExistence type="predicted"/>
<dbReference type="GO" id="GO:0005886">
    <property type="term" value="C:plasma membrane"/>
    <property type="evidence" value="ECO:0007669"/>
    <property type="project" value="TreeGrafter"/>
</dbReference>
<dbReference type="InterPro" id="IPR007441">
    <property type="entry name" value="EutH"/>
</dbReference>
<reference evidence="2 3" key="1">
    <citation type="submission" date="2018-06" db="EMBL/GenBank/DDBJ databases">
        <authorList>
            <consortium name="Pathogen Informatics"/>
            <person name="Doyle S."/>
        </authorList>
    </citation>
    <scope>NUCLEOTIDE SEQUENCE [LARGE SCALE GENOMIC DNA]</scope>
    <source>
        <strain evidence="2 3">NCTC11087</strain>
    </source>
</reference>
<protein>
    <submittedName>
        <fullName evidence="2">Ethanolamine transporter</fullName>
    </submittedName>
</protein>
<dbReference type="GO" id="GO:0034228">
    <property type="term" value="F:ethanolamine transmembrane transporter activity"/>
    <property type="evidence" value="ECO:0007669"/>
    <property type="project" value="InterPro"/>
</dbReference>
<keyword evidence="1" id="KW-0472">Membrane</keyword>
<dbReference type="GeneID" id="77461987"/>
<feature type="transmembrane region" description="Helical" evidence="1">
    <location>
        <begin position="264"/>
        <end position="281"/>
    </location>
</feature>
<evidence type="ECO:0000313" key="3">
    <source>
        <dbReference type="Proteomes" id="UP000255523"/>
    </source>
</evidence>
<accession>A0A380LJP9</accession>
<feature type="transmembrane region" description="Helical" evidence="1">
    <location>
        <begin position="131"/>
        <end position="150"/>
    </location>
</feature>
<feature type="transmembrane region" description="Helical" evidence="1">
    <location>
        <begin position="186"/>
        <end position="209"/>
    </location>
</feature>
<feature type="transmembrane region" description="Helical" evidence="1">
    <location>
        <begin position="33"/>
        <end position="52"/>
    </location>
</feature>
<feature type="transmembrane region" description="Helical" evidence="1">
    <location>
        <begin position="319"/>
        <end position="337"/>
    </location>
</feature>
<dbReference type="PANTHER" id="PTHR40089">
    <property type="entry name" value="ETHANOLAMINE UTILIZATION PROTEIN EUTH"/>
    <property type="match status" value="1"/>
</dbReference>
<sequence>MNIFVCILIGFAIVGLLDKLQNGKWGLAGCIDQALNTMGSLCLSLLGFYCLFVTLSDQLDLSFLRLHPSSSVIIGSLLSPDLGGLPLIQSYIHDPATFFLTGVFLTSTLGCLISFQFPIFLGQLKPKEHPLFMEGVTYGLLGLIPILLLLSLQIDFVLLIPLFCIYGLLFLGLWKNKSLLLRLLQYFAKGIEIIGLLCFGIVLLSYFFHLPFVSMNTLLDGLLLVFQITMIVAGSHVLCQLILHYAKKPLQSFTRFCGIETMTLIGLLLSLGSSIAILSLYPKMSPEGKRINAAFCVSGAYALGGQMGFIAAMTDTKTTFFFIVFKLTGGLLAIYLTKRKSQK</sequence>
<dbReference type="RefSeq" id="WP_022790456.1">
    <property type="nucleotide sequence ID" value="NZ_UHFX01000003.1"/>
</dbReference>
<gene>
    <name evidence="2" type="primary">eutH</name>
    <name evidence="2" type="ORF">NCTC11087_01018</name>
</gene>
<organism evidence="2 3">
    <name type="scientific">Faecalicoccus pleomorphus</name>
    <dbReference type="NCBI Taxonomy" id="1323"/>
    <lineage>
        <taxon>Bacteria</taxon>
        <taxon>Bacillati</taxon>
        <taxon>Bacillota</taxon>
        <taxon>Erysipelotrichia</taxon>
        <taxon>Erysipelotrichales</taxon>
        <taxon>Erysipelotrichaceae</taxon>
        <taxon>Faecalicoccus</taxon>
    </lineage>
</organism>
<dbReference type="Pfam" id="PF04346">
    <property type="entry name" value="EutH"/>
    <property type="match status" value="1"/>
</dbReference>